<reference evidence="1" key="1">
    <citation type="journal article" date="2015" name="Genome Announc.">
        <title>Complete Genome Sequence of a New Member of the Marseilleviridae Recovered from the Brackish Submarine Spring in the Cassis Port-Miou Calanque, France.</title>
        <authorList>
            <person name="Doutre G."/>
            <person name="Arfib B."/>
            <person name="Rochette P."/>
            <person name="Claverie J.M."/>
            <person name="Bonin P."/>
            <person name="Abergel C."/>
        </authorList>
    </citation>
    <scope>NUCLEOTIDE SEQUENCE [LARGE SCALE GENOMIC DNA]</scope>
    <source>
        <strain evidence="1">1</strain>
    </source>
</reference>
<proteinExistence type="predicted"/>
<gene>
    <name evidence="1" type="ORF">PMV_399</name>
</gene>
<organism evidence="1 2">
    <name type="scientific">Port-miou virus</name>
    <dbReference type="NCBI Taxonomy" id="1733873"/>
    <lineage>
        <taxon>Viruses</taxon>
        <taxon>Varidnaviria</taxon>
        <taxon>Bamfordvirae</taxon>
        <taxon>Nucleocytoviricota</taxon>
        <taxon>Megaviricetes</taxon>
        <taxon>Pimascovirales</taxon>
        <taxon>Pimascovirales incertae sedis</taxon>
        <taxon>Marseilleviridae</taxon>
        <taxon>Losannavirus</taxon>
        <taxon>Losannavirus lausannense</taxon>
        <taxon>Lausannevirus</taxon>
    </lineage>
</organism>
<dbReference type="Proteomes" id="UP000319438">
    <property type="component" value="Segment"/>
</dbReference>
<dbReference type="EMBL" id="KT428292">
    <property type="protein sequence ID" value="ALH07097.1"/>
    <property type="molecule type" value="Genomic_DNA"/>
</dbReference>
<evidence type="ECO:0000313" key="1">
    <source>
        <dbReference type="EMBL" id="ALH07097.1"/>
    </source>
</evidence>
<protein>
    <submittedName>
        <fullName evidence="1">Uncharacterized protein</fullName>
    </submittedName>
</protein>
<sequence length="94" mass="11136">MSRILEEVVSWLKETHFEHPVIQEDVQERNSITAVTLLFDNPELDCYWVEASVGDNWWYGFPGENGCTDKEPLFEFITKKIERWERDNEIGITD</sequence>
<accession>A0A0N9P983</accession>
<name>A0A0N9P983_9VIRU</name>
<evidence type="ECO:0000313" key="2">
    <source>
        <dbReference type="Proteomes" id="UP000319438"/>
    </source>
</evidence>